<comment type="caution">
    <text evidence="1">The sequence shown here is derived from an EMBL/GenBank/DDBJ whole genome shotgun (WGS) entry which is preliminary data.</text>
</comment>
<evidence type="ECO:0000313" key="2">
    <source>
        <dbReference type="Proteomes" id="UP001320706"/>
    </source>
</evidence>
<keyword evidence="2" id="KW-1185">Reference proteome</keyword>
<sequence length="620" mass="68112">MEAILPADNPLAAYLEGEGTAESFINTEDASFTSTPPETPSFAPDRRHATTSKAKSRTIPPLHITIPSKGSVEKARIAVSRAVNSRLGRKENAQFLEHFRYIVIASQLLSEYPEQGALQSAAIQNQASGSTTAGGTDALGSDLRGVVVIAVLAFALVWLVQWTKNGPKTSRIVLVLAFFAITALASYGYLRRQWLKSLRQEAVEAVSALTTNLQALELSTIATLSMVQEVELVSKGYRMSFPLPPISRLEDVKSGRRCGRQRKLLQKTYAEALPAFKKASEMLQGLHDTDDLEKYLDVYDIPHHAVEEAQMDHSSLLEDEDPESLRSLRMVSYQYSTLRRVLLCSLLALEADGGKPDFARWRTAVDVMTSLSTTIAAWATKLHALLLETEQFALPSTPKQLTPSGKSHERLRSQVRKISALSSGIRGLQAKMALLREESNKCVESSDDLTDLGPNLMAQYEAIGADLRALMQAWETGKASLATNIDRQERRISRSSLASSTGLRSPVGSLGGLTAVDEDGNGSPADALRKLMGEGVGGSNRSSLASTPEDEEVFEAIAMPKTRERSGLTREERIAKMHEERQRQASVRDKRESNTNMLRELESVINLRPRRPKGDRITSL</sequence>
<gene>
    <name evidence="1" type="ORF">M8818_000789</name>
</gene>
<evidence type="ECO:0000313" key="1">
    <source>
        <dbReference type="EMBL" id="KAK8219815.1"/>
    </source>
</evidence>
<dbReference type="Proteomes" id="UP001320706">
    <property type="component" value="Unassembled WGS sequence"/>
</dbReference>
<protein>
    <submittedName>
        <fullName evidence="1">Uncharacterized protein</fullName>
    </submittedName>
</protein>
<proteinExistence type="predicted"/>
<name>A0ACC3SPA8_9PEZI</name>
<accession>A0ACC3SPA8</accession>
<organism evidence="1 2">
    <name type="scientific">Zalaria obscura</name>
    <dbReference type="NCBI Taxonomy" id="2024903"/>
    <lineage>
        <taxon>Eukaryota</taxon>
        <taxon>Fungi</taxon>
        <taxon>Dikarya</taxon>
        <taxon>Ascomycota</taxon>
        <taxon>Pezizomycotina</taxon>
        <taxon>Dothideomycetes</taxon>
        <taxon>Dothideomycetidae</taxon>
        <taxon>Dothideales</taxon>
        <taxon>Zalariaceae</taxon>
        <taxon>Zalaria</taxon>
    </lineage>
</organism>
<reference evidence="1" key="1">
    <citation type="submission" date="2024-02" db="EMBL/GenBank/DDBJ databases">
        <title>Metagenome Assembled Genome of Zalaria obscura JY119.</title>
        <authorList>
            <person name="Vighnesh L."/>
            <person name="Jagadeeshwari U."/>
            <person name="Venkata Ramana C."/>
            <person name="Sasikala C."/>
        </authorList>
    </citation>
    <scope>NUCLEOTIDE SEQUENCE</scope>
    <source>
        <strain evidence="1">JY119</strain>
    </source>
</reference>
<dbReference type="EMBL" id="JAMKPW020000003">
    <property type="protein sequence ID" value="KAK8219815.1"/>
    <property type="molecule type" value="Genomic_DNA"/>
</dbReference>